<dbReference type="PATRIC" id="fig|266835.9.peg.6820"/>
<dbReference type="HOGENOM" id="CLU_159347_0_0_5"/>
<evidence type="ECO:0000313" key="2">
    <source>
        <dbReference type="Proteomes" id="UP000000552"/>
    </source>
</evidence>
<dbReference type="Proteomes" id="UP000000552">
    <property type="component" value="Chromosome"/>
</dbReference>
<organism evidence="1 2">
    <name type="scientific">Mesorhizobium japonicum (strain LMG 29417 / CECT 9101 / MAFF 303099)</name>
    <name type="common">Mesorhizobium loti (strain MAFF 303099)</name>
    <dbReference type="NCBI Taxonomy" id="266835"/>
    <lineage>
        <taxon>Bacteria</taxon>
        <taxon>Pseudomonadati</taxon>
        <taxon>Pseudomonadota</taxon>
        <taxon>Alphaproteobacteria</taxon>
        <taxon>Hyphomicrobiales</taxon>
        <taxon>Phyllobacteriaceae</taxon>
        <taxon>Mesorhizobium</taxon>
    </lineage>
</organism>
<reference evidence="1 2" key="1">
    <citation type="journal article" date="2000" name="DNA Res.">
        <title>Complete genome structure of the nitrogen-fixing symbiotic bacterium Mesorhizobium loti.</title>
        <authorList>
            <person name="Kaneko T."/>
            <person name="Nakamura Y."/>
            <person name="Sato S."/>
            <person name="Asamizu E."/>
            <person name="Kato T."/>
            <person name="Sasamoto S."/>
            <person name="Watanabe A."/>
            <person name="Idesawa K."/>
            <person name="Ishikawa A."/>
            <person name="Kawashima K."/>
            <person name="Kimura T."/>
            <person name="Kishida Y."/>
            <person name="Kiyokawa C."/>
            <person name="Kohara M."/>
            <person name="Matsumoto M."/>
            <person name="Matsuno A."/>
            <person name="Mochizuki Y."/>
            <person name="Nakayama S."/>
            <person name="Nakazaki N."/>
            <person name="Shimpo S."/>
            <person name="Sugimoto M."/>
            <person name="Takeuchi C."/>
            <person name="Yamada M."/>
            <person name="Tabata S."/>
        </authorList>
    </citation>
    <scope>NUCLEOTIDE SEQUENCE [LARGE SCALE GENOMIC DNA]</scope>
    <source>
        <strain evidence="2">LMG 29417 / CECT 9101 / MAFF 303099</strain>
    </source>
</reference>
<accession>Q982R4</accession>
<name>Q982R4_RHILO</name>
<sequence>MVDQSDTPAGMIARLDDKLLRRGEDCTLRRKEGSPLTDKDVTVRASVRGLRAAEIVGTATQAYSMAVISLTQILAAGWPAGHTVTPGAVDPRIPRENDFLVVKGKVRQIKFADPIAVSGVVVRVNLTVAG</sequence>
<dbReference type="AlphaFoldDB" id="Q982R4"/>
<proteinExistence type="predicted"/>
<dbReference type="KEGG" id="mlo:mlr8530"/>
<dbReference type="EMBL" id="BA000012">
    <property type="protein sequence ID" value="BAB54392.1"/>
    <property type="molecule type" value="Genomic_DNA"/>
</dbReference>
<gene>
    <name evidence="1" type="ordered locus">mlr8530</name>
</gene>
<protein>
    <submittedName>
        <fullName evidence="1">Mlr8530 protein</fullName>
    </submittedName>
</protein>
<evidence type="ECO:0000313" key="1">
    <source>
        <dbReference type="EMBL" id="BAB54392.1"/>
    </source>
</evidence>